<dbReference type="Proteomes" id="UP001307849">
    <property type="component" value="Unassembled WGS sequence"/>
</dbReference>
<reference evidence="2 3" key="1">
    <citation type="submission" date="2019-10" db="EMBL/GenBank/DDBJ databases">
        <authorList>
            <person name="Palmer J.M."/>
        </authorList>
    </citation>
    <scope>NUCLEOTIDE SEQUENCE [LARGE SCALE GENOMIC DNA]</scope>
    <source>
        <strain evidence="2 3">TWF506</strain>
    </source>
</reference>
<evidence type="ECO:0000313" key="2">
    <source>
        <dbReference type="EMBL" id="KAK6521855.1"/>
    </source>
</evidence>
<comment type="caution">
    <text evidence="2">The sequence shown here is derived from an EMBL/GenBank/DDBJ whole genome shotgun (WGS) entry which is preliminary data.</text>
</comment>
<feature type="compositionally biased region" description="Polar residues" evidence="1">
    <location>
        <begin position="67"/>
        <end position="80"/>
    </location>
</feature>
<dbReference type="AlphaFoldDB" id="A0AAN8NYH5"/>
<keyword evidence="3" id="KW-1185">Reference proteome</keyword>
<name>A0AAN8NYH5_9PEZI</name>
<feature type="compositionally biased region" description="Polar residues" evidence="1">
    <location>
        <begin position="1"/>
        <end position="15"/>
    </location>
</feature>
<dbReference type="SUPFAM" id="SSF50494">
    <property type="entry name" value="Trypsin-like serine proteases"/>
    <property type="match status" value="1"/>
</dbReference>
<organism evidence="2 3">
    <name type="scientific">Arthrobotrys conoides</name>
    <dbReference type="NCBI Taxonomy" id="74498"/>
    <lineage>
        <taxon>Eukaryota</taxon>
        <taxon>Fungi</taxon>
        <taxon>Dikarya</taxon>
        <taxon>Ascomycota</taxon>
        <taxon>Pezizomycotina</taxon>
        <taxon>Orbiliomycetes</taxon>
        <taxon>Orbiliales</taxon>
        <taxon>Orbiliaceae</taxon>
        <taxon>Arthrobotrys</taxon>
    </lineage>
</organism>
<gene>
    <name evidence="2" type="ORF">TWF506_002058</name>
</gene>
<dbReference type="InterPro" id="IPR009003">
    <property type="entry name" value="Peptidase_S1_PA"/>
</dbReference>
<accession>A0AAN8NYH5</accession>
<protein>
    <recommendedName>
        <fullName evidence="4">Peptidase S1 domain-containing protein</fullName>
    </recommendedName>
</protein>
<feature type="region of interest" description="Disordered" evidence="1">
    <location>
        <begin position="1"/>
        <end position="25"/>
    </location>
</feature>
<evidence type="ECO:0000256" key="1">
    <source>
        <dbReference type="SAM" id="MobiDB-lite"/>
    </source>
</evidence>
<feature type="region of interest" description="Disordered" evidence="1">
    <location>
        <begin position="94"/>
        <end position="113"/>
    </location>
</feature>
<proteinExistence type="predicted"/>
<dbReference type="EMBL" id="JAVHJM010000001">
    <property type="protein sequence ID" value="KAK6521855.1"/>
    <property type="molecule type" value="Genomic_DNA"/>
</dbReference>
<feature type="region of interest" description="Disordered" evidence="1">
    <location>
        <begin position="62"/>
        <end position="86"/>
    </location>
</feature>
<evidence type="ECO:0008006" key="4">
    <source>
        <dbReference type="Google" id="ProtNLM"/>
    </source>
</evidence>
<sequence>MTNITHSPNPSQCDTHGTKSLLPAESDTNCMVPAKEPMLLMHRDWSHIKWNPDPRTLNWSAFDKPSPGSSRCATQDTENPSCALGTRPSCAIEEYKPPLQPRNPGTPENKNTQRLMGMKWPTRGYEPGFISDSPEDIIKKSSTFPLRMRRKIPSYGATAFGGLCLNKNGGWSECHVVSSHGDTAIPSDNPAAELMQGESVVSSLCAVGRIFDPATGCSESGYWVQPGFFVTAFHFAKWNTNNRPTIEELYSLRNEGREFLVSCETITGIARDPSNVSVRFEDGIIESDCALFRPSDPTYQPRSWITMNQLLDPEMVEGLSLDLSKYCVFAVGYNGADYEGLDGYMEAYRKRFPNRFEGAGGTLTVEPDYAELFHPNRKTISYGSIKKYDASPQILVDCTCWKGYSGGPIFCILNEEKALPFVIGTIIGGLYDGFCNEGIQLPRRFADYLREIEKLPRQY</sequence>
<evidence type="ECO:0000313" key="3">
    <source>
        <dbReference type="Proteomes" id="UP001307849"/>
    </source>
</evidence>